<keyword evidence="2" id="KW-1185">Reference proteome</keyword>
<dbReference type="EMBL" id="VSRR010099544">
    <property type="protein sequence ID" value="MPC94690.1"/>
    <property type="molecule type" value="Genomic_DNA"/>
</dbReference>
<reference evidence="1 2" key="1">
    <citation type="submission" date="2019-05" db="EMBL/GenBank/DDBJ databases">
        <title>Another draft genome of Portunus trituberculatus and its Hox gene families provides insights of decapod evolution.</title>
        <authorList>
            <person name="Jeong J.-H."/>
            <person name="Song I."/>
            <person name="Kim S."/>
            <person name="Choi T."/>
            <person name="Kim D."/>
            <person name="Ryu S."/>
            <person name="Kim W."/>
        </authorList>
    </citation>
    <scope>NUCLEOTIDE SEQUENCE [LARGE SCALE GENOMIC DNA]</scope>
    <source>
        <tissue evidence="1">Muscle</tissue>
    </source>
</reference>
<accession>A0A5B7JD74</accession>
<proteinExistence type="predicted"/>
<sequence length="77" mass="8904">MELKGKPRSLVAAAKLHHTAPGGLGFMPGRSILRARHRRKYYTASWLLWAFRLNITTRGNTAYYEQFHPEPVKRVLL</sequence>
<dbReference type="Proteomes" id="UP000324222">
    <property type="component" value="Unassembled WGS sequence"/>
</dbReference>
<comment type="caution">
    <text evidence="1">The sequence shown here is derived from an EMBL/GenBank/DDBJ whole genome shotgun (WGS) entry which is preliminary data.</text>
</comment>
<organism evidence="1 2">
    <name type="scientific">Portunus trituberculatus</name>
    <name type="common">Swimming crab</name>
    <name type="synonym">Neptunus trituberculatus</name>
    <dbReference type="NCBI Taxonomy" id="210409"/>
    <lineage>
        <taxon>Eukaryota</taxon>
        <taxon>Metazoa</taxon>
        <taxon>Ecdysozoa</taxon>
        <taxon>Arthropoda</taxon>
        <taxon>Crustacea</taxon>
        <taxon>Multicrustacea</taxon>
        <taxon>Malacostraca</taxon>
        <taxon>Eumalacostraca</taxon>
        <taxon>Eucarida</taxon>
        <taxon>Decapoda</taxon>
        <taxon>Pleocyemata</taxon>
        <taxon>Brachyura</taxon>
        <taxon>Eubrachyura</taxon>
        <taxon>Portunoidea</taxon>
        <taxon>Portunidae</taxon>
        <taxon>Portuninae</taxon>
        <taxon>Portunus</taxon>
    </lineage>
</organism>
<evidence type="ECO:0000313" key="2">
    <source>
        <dbReference type="Proteomes" id="UP000324222"/>
    </source>
</evidence>
<gene>
    <name evidence="1" type="ORF">E2C01_089870</name>
</gene>
<evidence type="ECO:0000313" key="1">
    <source>
        <dbReference type="EMBL" id="MPC94690.1"/>
    </source>
</evidence>
<dbReference type="AlphaFoldDB" id="A0A5B7JD74"/>
<protein>
    <submittedName>
        <fullName evidence="1">Uncharacterized protein</fullName>
    </submittedName>
</protein>
<name>A0A5B7JD74_PORTR</name>